<reference evidence="2" key="1">
    <citation type="submission" date="2019-09" db="EMBL/GenBank/DDBJ databases">
        <title>Draft genome information of white flower Hibiscus syriacus.</title>
        <authorList>
            <person name="Kim Y.-M."/>
        </authorList>
    </citation>
    <scope>NUCLEOTIDE SEQUENCE [LARGE SCALE GENOMIC DNA]</scope>
    <source>
        <strain evidence="2">YM2019G1</strain>
    </source>
</reference>
<feature type="region of interest" description="Disordered" evidence="1">
    <location>
        <begin position="1"/>
        <end position="40"/>
    </location>
</feature>
<evidence type="ECO:0000256" key="1">
    <source>
        <dbReference type="SAM" id="MobiDB-lite"/>
    </source>
</evidence>
<dbReference type="AlphaFoldDB" id="A0A6A3AMH5"/>
<evidence type="ECO:0000313" key="2">
    <source>
        <dbReference type="EMBL" id="KAE8705073.1"/>
    </source>
</evidence>
<feature type="region of interest" description="Disordered" evidence="1">
    <location>
        <begin position="71"/>
        <end position="101"/>
    </location>
</feature>
<accession>A0A6A3AMH5</accession>
<keyword evidence="3" id="KW-1185">Reference proteome</keyword>
<gene>
    <name evidence="2" type="ORF">F3Y22_tig00110430pilonHSYRG00214</name>
</gene>
<name>A0A6A3AMH5_HIBSY</name>
<evidence type="ECO:0000313" key="3">
    <source>
        <dbReference type="Proteomes" id="UP000436088"/>
    </source>
</evidence>
<proteinExistence type="predicted"/>
<dbReference type="Proteomes" id="UP000436088">
    <property type="component" value="Unassembled WGS sequence"/>
</dbReference>
<sequence>MGSTESQHVVKQEESQDEDEYDEVEEEEEEVNNEERSITGELQKNLLVKKVWNKNPKSDCFLRQNETRGFRNHNTRGVNTSVHGLPKKKSGIPLSPPPTPPRPPLVLVFSLIRCRLNISSLASSSAAPQCRIKSV</sequence>
<organism evidence="2 3">
    <name type="scientific">Hibiscus syriacus</name>
    <name type="common">Rose of Sharon</name>
    <dbReference type="NCBI Taxonomy" id="106335"/>
    <lineage>
        <taxon>Eukaryota</taxon>
        <taxon>Viridiplantae</taxon>
        <taxon>Streptophyta</taxon>
        <taxon>Embryophyta</taxon>
        <taxon>Tracheophyta</taxon>
        <taxon>Spermatophyta</taxon>
        <taxon>Magnoliopsida</taxon>
        <taxon>eudicotyledons</taxon>
        <taxon>Gunneridae</taxon>
        <taxon>Pentapetalae</taxon>
        <taxon>rosids</taxon>
        <taxon>malvids</taxon>
        <taxon>Malvales</taxon>
        <taxon>Malvaceae</taxon>
        <taxon>Malvoideae</taxon>
        <taxon>Hibiscus</taxon>
    </lineage>
</organism>
<feature type="compositionally biased region" description="Acidic residues" evidence="1">
    <location>
        <begin position="15"/>
        <end position="32"/>
    </location>
</feature>
<protein>
    <submittedName>
        <fullName evidence="2">Uncharacterized protein</fullName>
    </submittedName>
</protein>
<dbReference type="EMBL" id="VEPZ02000983">
    <property type="protein sequence ID" value="KAE8705073.1"/>
    <property type="molecule type" value="Genomic_DNA"/>
</dbReference>
<comment type="caution">
    <text evidence="2">The sequence shown here is derived from an EMBL/GenBank/DDBJ whole genome shotgun (WGS) entry which is preliminary data.</text>
</comment>